<dbReference type="GO" id="GO:0007018">
    <property type="term" value="P:microtubule-based movement"/>
    <property type="evidence" value="ECO:0007669"/>
    <property type="project" value="TreeGrafter"/>
</dbReference>
<feature type="region of interest" description="Disordered" evidence="14">
    <location>
        <begin position="521"/>
        <end position="552"/>
    </location>
</feature>
<dbReference type="GO" id="GO:0019894">
    <property type="term" value="F:kinesin binding"/>
    <property type="evidence" value="ECO:0007669"/>
    <property type="project" value="TreeGrafter"/>
</dbReference>
<keyword evidence="9 12" id="KW-0206">Cytoskeleton</keyword>
<dbReference type="PRINTS" id="PR00381">
    <property type="entry name" value="KINESINLIGHT"/>
</dbReference>
<accession>A0AAW2IEU3</accession>
<feature type="compositionally biased region" description="Basic and acidic residues" evidence="14">
    <location>
        <begin position="172"/>
        <end position="183"/>
    </location>
</feature>
<dbReference type="InterPro" id="IPR002151">
    <property type="entry name" value="Kinesin_light"/>
</dbReference>
<dbReference type="PROSITE" id="PS50005">
    <property type="entry name" value="TPR"/>
    <property type="match status" value="2"/>
</dbReference>
<dbReference type="Pfam" id="PF13374">
    <property type="entry name" value="TPR_10"/>
    <property type="match status" value="2"/>
</dbReference>
<dbReference type="Pfam" id="PF13424">
    <property type="entry name" value="TPR_12"/>
    <property type="match status" value="2"/>
</dbReference>
<evidence type="ECO:0000313" key="15">
    <source>
        <dbReference type="EMBL" id="KAL0280665.1"/>
    </source>
</evidence>
<comment type="function">
    <text evidence="12">Kinesin is a microtubule-associated force-producing protein that play a role in organelle transport.</text>
</comment>
<evidence type="ECO:0000256" key="5">
    <source>
        <dbReference type="ARBA" id="ARBA00022737"/>
    </source>
</evidence>
<dbReference type="PANTHER" id="PTHR45783:SF3">
    <property type="entry name" value="KINESIN LIGHT CHAIN"/>
    <property type="match status" value="1"/>
</dbReference>
<dbReference type="AlphaFoldDB" id="A0AAW2IEU3"/>
<feature type="compositionally biased region" description="Basic and acidic residues" evidence="14">
    <location>
        <begin position="535"/>
        <end position="552"/>
    </location>
</feature>
<evidence type="ECO:0000256" key="8">
    <source>
        <dbReference type="ARBA" id="ARBA00023175"/>
    </source>
</evidence>
<keyword evidence="7 13" id="KW-0175">Coiled coil</keyword>
<dbReference type="Gene3D" id="1.25.40.10">
    <property type="entry name" value="Tetratricopeptide repeat domain"/>
    <property type="match status" value="1"/>
</dbReference>
<evidence type="ECO:0000256" key="10">
    <source>
        <dbReference type="ARBA" id="ARBA00067974"/>
    </source>
</evidence>
<dbReference type="SUPFAM" id="SSF48452">
    <property type="entry name" value="TPR-like"/>
    <property type="match status" value="1"/>
</dbReference>
<keyword evidence="6 11" id="KW-0802">TPR repeat</keyword>
<dbReference type="InterPro" id="IPR019734">
    <property type="entry name" value="TPR_rpt"/>
</dbReference>
<comment type="similarity">
    <text evidence="2 12">Belongs to the kinesin light chain family.</text>
</comment>
<evidence type="ECO:0000256" key="1">
    <source>
        <dbReference type="ARBA" id="ARBA00004245"/>
    </source>
</evidence>
<gene>
    <name evidence="15" type="ORF">PYX00_001888</name>
</gene>
<comment type="subunit">
    <text evidence="12">Oligomeric complex composed of two heavy chains and two light chains.</text>
</comment>
<comment type="subcellular location">
    <subcellularLocation>
        <location evidence="1 12">Cytoplasm</location>
        <location evidence="1 12">Cytoskeleton</location>
    </subcellularLocation>
</comment>
<dbReference type="GO" id="GO:0005874">
    <property type="term" value="C:microtubule"/>
    <property type="evidence" value="ECO:0007669"/>
    <property type="project" value="UniProtKB-UniRule"/>
</dbReference>
<evidence type="ECO:0000256" key="6">
    <source>
        <dbReference type="ARBA" id="ARBA00022803"/>
    </source>
</evidence>
<dbReference type="FunFam" id="1.25.40.10:FF:000003">
    <property type="entry name" value="kinesin light chain isoform X1"/>
    <property type="match status" value="1"/>
</dbReference>
<proteinExistence type="inferred from homology"/>
<feature type="region of interest" description="Disordered" evidence="14">
    <location>
        <begin position="164"/>
        <end position="209"/>
    </location>
</feature>
<comment type="caution">
    <text evidence="15">The sequence shown here is derived from an EMBL/GenBank/DDBJ whole genome shotgun (WGS) entry which is preliminary data.</text>
</comment>
<feature type="coiled-coil region" evidence="13">
    <location>
        <begin position="93"/>
        <end position="148"/>
    </location>
</feature>
<evidence type="ECO:0000256" key="4">
    <source>
        <dbReference type="ARBA" id="ARBA00022701"/>
    </source>
</evidence>
<dbReference type="PANTHER" id="PTHR45783">
    <property type="entry name" value="KINESIN LIGHT CHAIN"/>
    <property type="match status" value="1"/>
</dbReference>
<dbReference type="SMART" id="SM00028">
    <property type="entry name" value="TPR"/>
    <property type="match status" value="5"/>
</dbReference>
<keyword evidence="8 12" id="KW-0505">Motor protein</keyword>
<reference evidence="15" key="1">
    <citation type="journal article" date="2024" name="Gigascience">
        <title>Chromosome-level genome of the poultry shaft louse Menopon gallinae provides insight into the host-switching and adaptive evolution of parasitic lice.</title>
        <authorList>
            <person name="Xu Y."/>
            <person name="Ma L."/>
            <person name="Liu S."/>
            <person name="Liang Y."/>
            <person name="Liu Q."/>
            <person name="He Z."/>
            <person name="Tian L."/>
            <person name="Duan Y."/>
            <person name="Cai W."/>
            <person name="Li H."/>
            <person name="Song F."/>
        </authorList>
    </citation>
    <scope>NUCLEOTIDE SEQUENCE</scope>
    <source>
        <strain evidence="15">Cailab_2023a</strain>
    </source>
</reference>
<keyword evidence="3 12" id="KW-0963">Cytoplasm</keyword>
<dbReference type="GO" id="GO:0005737">
    <property type="term" value="C:cytoplasm"/>
    <property type="evidence" value="ECO:0007669"/>
    <property type="project" value="TreeGrafter"/>
</dbReference>
<evidence type="ECO:0000256" key="7">
    <source>
        <dbReference type="ARBA" id="ARBA00023054"/>
    </source>
</evidence>
<dbReference type="InterPro" id="IPR011990">
    <property type="entry name" value="TPR-like_helical_dom_sf"/>
</dbReference>
<sequence>MGDRDEKKIENMGKMTQMSQEEIMTNTKTVVQGLEALKNEYNSILNGLTSSLEMMSPSQNSNAGDVSVMQEKTRLVNKGVEMIELGLGEGEVMIALASHLQKVEAEKQKLKTQVRRLCQENAWLRDELANTQHKLQTSEQAVALLEEEKKHWKFMGSIRKYDADAMNEESSSDSKSDKPKSDDPVVDLFPDDDAEERGNMSPTPPSQFAQQVNAGYEIPARLRTLHNLVIQYASQGRYEVAVPLCKQALQDLEKTSGRAHPDVATMLNILALVYRDQNKFKDAASLLNDALEIRERTLGENHPAVAATLNNLAVLYGKRGKYKEAEPLCKRALEIREKVLGKDHPDVAKQLNNLALLCQNQGKYEEVERYYQRALEIYDSKLGPDDPNVAKTKNNLASCYLKQGKYKEAEILYKQVLTRAHEQEFGAIDGDNKPIWQVAEEREENKHRNKENVPYGEYGGWHKAARVDLPTVTTTLKNLGALYRRQGKYEAAETLEDCAMRSRKEALNMVRQGKVVQILEGSGESDRRRRSSRRGSRESLESVHYETGDENTDQVHIEVRGPTIEQHRHGVHLKNKFLNALGFSN</sequence>
<evidence type="ECO:0000256" key="13">
    <source>
        <dbReference type="SAM" id="Coils"/>
    </source>
</evidence>
<keyword evidence="5" id="KW-0677">Repeat</keyword>
<dbReference type="EMBL" id="JARGDH010000001">
    <property type="protein sequence ID" value="KAL0280665.1"/>
    <property type="molecule type" value="Genomic_DNA"/>
</dbReference>
<evidence type="ECO:0000256" key="2">
    <source>
        <dbReference type="ARBA" id="ARBA00009622"/>
    </source>
</evidence>
<name>A0AAW2IEU3_9NEOP</name>
<keyword evidence="4 12" id="KW-0493">Microtubule</keyword>
<organism evidence="15">
    <name type="scientific">Menopon gallinae</name>
    <name type="common">poultry shaft louse</name>
    <dbReference type="NCBI Taxonomy" id="328185"/>
    <lineage>
        <taxon>Eukaryota</taxon>
        <taxon>Metazoa</taxon>
        <taxon>Ecdysozoa</taxon>
        <taxon>Arthropoda</taxon>
        <taxon>Hexapoda</taxon>
        <taxon>Insecta</taxon>
        <taxon>Pterygota</taxon>
        <taxon>Neoptera</taxon>
        <taxon>Paraneoptera</taxon>
        <taxon>Psocodea</taxon>
        <taxon>Troctomorpha</taxon>
        <taxon>Phthiraptera</taxon>
        <taxon>Amblycera</taxon>
        <taxon>Menoponidae</taxon>
        <taxon>Menopon</taxon>
    </lineage>
</organism>
<evidence type="ECO:0000256" key="3">
    <source>
        <dbReference type="ARBA" id="ARBA00022490"/>
    </source>
</evidence>
<evidence type="ECO:0000256" key="11">
    <source>
        <dbReference type="PROSITE-ProRule" id="PRU00339"/>
    </source>
</evidence>
<evidence type="ECO:0000256" key="9">
    <source>
        <dbReference type="ARBA" id="ARBA00023212"/>
    </source>
</evidence>
<feature type="repeat" description="TPR" evidence="11">
    <location>
        <begin position="306"/>
        <end position="339"/>
    </location>
</feature>
<dbReference type="GO" id="GO:0005871">
    <property type="term" value="C:kinesin complex"/>
    <property type="evidence" value="ECO:0007669"/>
    <property type="project" value="UniProtKB-UniRule"/>
</dbReference>
<evidence type="ECO:0000256" key="12">
    <source>
        <dbReference type="RuleBase" id="RU367020"/>
    </source>
</evidence>
<protein>
    <recommendedName>
        <fullName evidence="10 12">Kinesin light chain</fullName>
    </recommendedName>
</protein>
<evidence type="ECO:0000256" key="14">
    <source>
        <dbReference type="SAM" id="MobiDB-lite"/>
    </source>
</evidence>
<feature type="repeat" description="TPR" evidence="11">
    <location>
        <begin position="348"/>
        <end position="381"/>
    </location>
</feature>